<feature type="compositionally biased region" description="Low complexity" evidence="1">
    <location>
        <begin position="31"/>
        <end position="45"/>
    </location>
</feature>
<feature type="region of interest" description="Disordered" evidence="1">
    <location>
        <begin position="141"/>
        <end position="188"/>
    </location>
</feature>
<feature type="compositionally biased region" description="Polar residues" evidence="1">
    <location>
        <begin position="178"/>
        <end position="188"/>
    </location>
</feature>
<gene>
    <name evidence="2" type="ORF">DZ860_20130</name>
</gene>
<feature type="compositionally biased region" description="Basic and acidic residues" evidence="1">
    <location>
        <begin position="12"/>
        <end position="21"/>
    </location>
</feature>
<evidence type="ECO:0000313" key="2">
    <source>
        <dbReference type="EMBL" id="RJX66454.1"/>
    </source>
</evidence>
<name>A0A3A6QKN5_9VIBR</name>
<proteinExistence type="predicted"/>
<feature type="compositionally biased region" description="Basic and acidic residues" evidence="1">
    <location>
        <begin position="141"/>
        <end position="165"/>
    </location>
</feature>
<keyword evidence="3" id="KW-1185">Reference proteome</keyword>
<evidence type="ECO:0000313" key="3">
    <source>
        <dbReference type="Proteomes" id="UP000273252"/>
    </source>
</evidence>
<dbReference type="Proteomes" id="UP000273252">
    <property type="component" value="Unassembled WGS sequence"/>
</dbReference>
<comment type="caution">
    <text evidence="2">The sequence shown here is derived from an EMBL/GenBank/DDBJ whole genome shotgun (WGS) entry which is preliminary data.</text>
</comment>
<dbReference type="OrthoDB" id="6399678at2"/>
<evidence type="ECO:0000256" key="1">
    <source>
        <dbReference type="SAM" id="MobiDB-lite"/>
    </source>
</evidence>
<dbReference type="Pfam" id="PF11748">
    <property type="entry name" value="DUF3306"/>
    <property type="match status" value="1"/>
</dbReference>
<dbReference type="RefSeq" id="WP_120034720.1">
    <property type="nucleotide sequence ID" value="NZ_QVMU01000028.1"/>
</dbReference>
<feature type="region of interest" description="Disordered" evidence="1">
    <location>
        <begin position="1"/>
        <end position="58"/>
    </location>
</feature>
<dbReference type="EMBL" id="QVMU01000028">
    <property type="protein sequence ID" value="RJX66454.1"/>
    <property type="molecule type" value="Genomic_DNA"/>
</dbReference>
<dbReference type="InterPro" id="IPR021735">
    <property type="entry name" value="DUF3306"/>
</dbReference>
<dbReference type="AlphaFoldDB" id="A0A3A6QKN5"/>
<sequence>MATSFLSRWSKRKLDETKQDDVTQEEVTDQSNDSVVSSDITSTVHDTNDTIIDGNKPPFEEASIVSSETEGVDTDEAEKPSIAALLASEASASVKKAALRKLFLSEEFNIRDGLDDYDEDYSQLKTLTEGVAETLRDWVKEKTEEEPEEHAHDSLGDEVAQKDTDIAEDEKELDINTVYENSEQTEQQVEILRQNIPNQE</sequence>
<protein>
    <submittedName>
        <fullName evidence="2">DUF3306 domain-containing protein</fullName>
    </submittedName>
</protein>
<reference evidence="2 3" key="1">
    <citation type="submission" date="2018-08" db="EMBL/GenBank/DDBJ databases">
        <title>Vibrio isolated from the Eastern China Marginal Seas.</title>
        <authorList>
            <person name="Li Y."/>
        </authorList>
    </citation>
    <scope>NUCLEOTIDE SEQUENCE [LARGE SCALE GENOMIC DNA]</scope>
    <source>
        <strain evidence="2 3">BEI233</strain>
    </source>
</reference>
<organism evidence="2 3">
    <name type="scientific">Vibrio sinensis</name>
    <dbReference type="NCBI Taxonomy" id="2302434"/>
    <lineage>
        <taxon>Bacteria</taxon>
        <taxon>Pseudomonadati</taxon>
        <taxon>Pseudomonadota</taxon>
        <taxon>Gammaproteobacteria</taxon>
        <taxon>Vibrionales</taxon>
        <taxon>Vibrionaceae</taxon>
        <taxon>Vibrio</taxon>
    </lineage>
</organism>
<accession>A0A3A6QKN5</accession>